<evidence type="ECO:0000313" key="3">
    <source>
        <dbReference type="Proteomes" id="UP000195062"/>
    </source>
</evidence>
<dbReference type="RefSeq" id="WP_227334986.1">
    <property type="nucleotide sequence ID" value="NZ_CP053860.1"/>
</dbReference>
<reference evidence="2 3" key="1">
    <citation type="submission" date="2016-08" db="EMBL/GenBank/DDBJ databases">
        <title>Genome sequence of Clavibacter michiganensis subsp. michiganensis strain CASJ007.</title>
        <authorList>
            <person name="Thapa S.P."/>
            <person name="Coaker G."/>
        </authorList>
    </citation>
    <scope>NUCLEOTIDE SEQUENCE [LARGE SCALE GENOMIC DNA]</scope>
    <source>
        <strain evidence="2">CASJ007</strain>
    </source>
</reference>
<name>A0A251XLY9_CLAMM</name>
<evidence type="ECO:0000313" key="2">
    <source>
        <dbReference type="EMBL" id="OUE04504.1"/>
    </source>
</evidence>
<evidence type="ECO:0000256" key="1">
    <source>
        <dbReference type="SAM" id="MobiDB-lite"/>
    </source>
</evidence>
<dbReference type="Proteomes" id="UP000195062">
    <property type="component" value="Unassembled WGS sequence"/>
</dbReference>
<dbReference type="EMBL" id="MDHH01000001">
    <property type="protein sequence ID" value="OUE04504.1"/>
    <property type="molecule type" value="Genomic_DNA"/>
</dbReference>
<feature type="region of interest" description="Disordered" evidence="1">
    <location>
        <begin position="162"/>
        <end position="184"/>
    </location>
</feature>
<gene>
    <name evidence="2" type="ORF">CMMCAS07_06130</name>
</gene>
<proteinExistence type="predicted"/>
<keyword evidence="3" id="KW-1185">Reference proteome</keyword>
<dbReference type="AlphaFoldDB" id="A0A251XLY9"/>
<dbReference type="SUPFAM" id="SSF52266">
    <property type="entry name" value="SGNH hydrolase"/>
    <property type="match status" value="1"/>
</dbReference>
<accession>A0A251XLY9</accession>
<organism evidence="2 3">
    <name type="scientific">Clavibacter michiganensis subsp. michiganensis</name>
    <dbReference type="NCBI Taxonomy" id="33013"/>
    <lineage>
        <taxon>Bacteria</taxon>
        <taxon>Bacillati</taxon>
        <taxon>Actinomycetota</taxon>
        <taxon>Actinomycetes</taxon>
        <taxon>Micrococcales</taxon>
        <taxon>Microbacteriaceae</taxon>
        <taxon>Clavibacter</taxon>
    </lineage>
</organism>
<comment type="caution">
    <text evidence="2">The sequence shown here is derived from an EMBL/GenBank/DDBJ whole genome shotgun (WGS) entry which is preliminary data.</text>
</comment>
<protein>
    <submittedName>
        <fullName evidence="2">Uncharacterized protein</fullName>
    </submittedName>
</protein>
<sequence length="248" mass="27471">MTVGAQLGRRLHQRSNRGVQWQALATSDFTIRTARILLRENPRLVVVDIMIVILGIGDAVRFTTPNAWRAQLADLQRHLASTVTILIAEIPPLKLSPEVPMSIAHRGGHHANVLNVVTRDVVADIDMAQSAFRSPPPLSTTSRRRTGTVPSTVACIAHGQPSWLSRSSSGRSDETAPVPRRGAMQSGNVALVEAHVDYERLIDDAVRRIRSMLPHHTIAECRDIVEDELAQMLAARVDEQTRLWCIDR</sequence>